<sequence length="241" mass="28557">GDPITTEILAKIPYKLIKNIKLANRLSSEDIIRLKYSFQEIGNIRPFWATLKWLLFQINENSALKDIIEDTIDEVMSEFNDLKYVKKWYQHHDKWYNPFDRADMIQACIFFLEKFKILSFEKLSGIIEYMISKLSGNNDSDGAIKLFNTVSQKIQYVVMGHTHFPLQQPLFFDQQDNGKIRECLYLNTGTWIKNYYTCREGNGFIGWKNINYVVVYTPEEKPNKHDLPVFETWRGVEKRDE</sequence>
<proteinExistence type="predicted"/>
<comment type="caution">
    <text evidence="1">The sequence shown here is derived from an EMBL/GenBank/DDBJ whole genome shotgun (WGS) entry which is preliminary data.</text>
</comment>
<organism evidence="1">
    <name type="scientific">marine sediment metagenome</name>
    <dbReference type="NCBI Taxonomy" id="412755"/>
    <lineage>
        <taxon>unclassified sequences</taxon>
        <taxon>metagenomes</taxon>
        <taxon>ecological metagenomes</taxon>
    </lineage>
</organism>
<gene>
    <name evidence="1" type="ORF">S12H4_42719</name>
</gene>
<accession>X1UDQ4</accession>
<dbReference type="AlphaFoldDB" id="X1UDQ4"/>
<protein>
    <submittedName>
        <fullName evidence="1">Uncharacterized protein</fullName>
    </submittedName>
</protein>
<reference evidence="1" key="1">
    <citation type="journal article" date="2014" name="Front. Microbiol.">
        <title>High frequency of phylogenetically diverse reductive dehalogenase-homologous genes in deep subseafloor sedimentary metagenomes.</title>
        <authorList>
            <person name="Kawai M."/>
            <person name="Futagami T."/>
            <person name="Toyoda A."/>
            <person name="Takaki Y."/>
            <person name="Nishi S."/>
            <person name="Hori S."/>
            <person name="Arai W."/>
            <person name="Tsubouchi T."/>
            <person name="Morono Y."/>
            <person name="Uchiyama I."/>
            <person name="Ito T."/>
            <person name="Fujiyama A."/>
            <person name="Inagaki F."/>
            <person name="Takami H."/>
        </authorList>
    </citation>
    <scope>NUCLEOTIDE SEQUENCE</scope>
    <source>
        <strain evidence="1">Expedition CK06-06</strain>
    </source>
</reference>
<dbReference type="EMBL" id="BARW01026168">
    <property type="protein sequence ID" value="GAJ15658.1"/>
    <property type="molecule type" value="Genomic_DNA"/>
</dbReference>
<name>X1UDQ4_9ZZZZ</name>
<feature type="non-terminal residue" evidence="1">
    <location>
        <position position="1"/>
    </location>
</feature>
<evidence type="ECO:0000313" key="1">
    <source>
        <dbReference type="EMBL" id="GAJ15658.1"/>
    </source>
</evidence>